<reference evidence="5" key="5">
    <citation type="journal article" date="2021" name="G3 (Bethesda)">
        <title>Aegilops tauschii genome assembly Aet v5.0 features greater sequence contiguity and improved annotation.</title>
        <authorList>
            <person name="Wang L."/>
            <person name="Zhu T."/>
            <person name="Rodriguez J.C."/>
            <person name="Deal K.R."/>
            <person name="Dubcovsky J."/>
            <person name="McGuire P.E."/>
            <person name="Lux T."/>
            <person name="Spannagl M."/>
            <person name="Mayer K.F.X."/>
            <person name="Baldrich P."/>
            <person name="Meyers B.C."/>
            <person name="Huo N."/>
            <person name="Gu Y.Q."/>
            <person name="Zhou H."/>
            <person name="Devos K.M."/>
            <person name="Bennetzen J.L."/>
            <person name="Unver T."/>
            <person name="Budak H."/>
            <person name="Gulick P.J."/>
            <person name="Galiba G."/>
            <person name="Kalapos B."/>
            <person name="Nelson D.R."/>
            <person name="Li P."/>
            <person name="You F.M."/>
            <person name="Luo M.C."/>
            <person name="Dvorak J."/>
        </authorList>
    </citation>
    <scope>NUCLEOTIDE SEQUENCE [LARGE SCALE GENOMIC DNA]</scope>
    <source>
        <strain evidence="5">cv. AL8/78</strain>
    </source>
</reference>
<evidence type="ECO:0000313" key="6">
    <source>
        <dbReference type="Proteomes" id="UP000015105"/>
    </source>
</evidence>
<evidence type="ECO:0000256" key="3">
    <source>
        <dbReference type="PROSITE-ProRule" id="PRU01131"/>
    </source>
</evidence>
<dbReference type="AlphaFoldDB" id="A0A453QI32"/>
<dbReference type="InterPro" id="IPR007650">
    <property type="entry name" value="Zf-FLZ_dom"/>
</dbReference>
<name>A0A453QI32_AEGTS</name>
<dbReference type="PROSITE" id="PS51795">
    <property type="entry name" value="ZF_FLZ"/>
    <property type="match status" value="1"/>
</dbReference>
<comment type="similarity">
    <text evidence="1">Belongs to the FLZ family.</text>
</comment>
<evidence type="ECO:0000259" key="4">
    <source>
        <dbReference type="PROSITE" id="PS51795"/>
    </source>
</evidence>
<organism evidence="5 6">
    <name type="scientific">Aegilops tauschii subsp. strangulata</name>
    <name type="common">Goatgrass</name>
    <dbReference type="NCBI Taxonomy" id="200361"/>
    <lineage>
        <taxon>Eukaryota</taxon>
        <taxon>Viridiplantae</taxon>
        <taxon>Streptophyta</taxon>
        <taxon>Embryophyta</taxon>
        <taxon>Tracheophyta</taxon>
        <taxon>Spermatophyta</taxon>
        <taxon>Magnoliopsida</taxon>
        <taxon>Liliopsida</taxon>
        <taxon>Poales</taxon>
        <taxon>Poaceae</taxon>
        <taxon>BOP clade</taxon>
        <taxon>Pooideae</taxon>
        <taxon>Triticodae</taxon>
        <taxon>Triticeae</taxon>
        <taxon>Triticinae</taxon>
        <taxon>Aegilops</taxon>
    </lineage>
</organism>
<reference evidence="5" key="4">
    <citation type="submission" date="2019-03" db="UniProtKB">
        <authorList>
            <consortium name="EnsemblPlants"/>
        </authorList>
    </citation>
    <scope>IDENTIFICATION</scope>
</reference>
<keyword evidence="2" id="KW-0479">Metal-binding</keyword>
<evidence type="ECO:0000313" key="5">
    <source>
        <dbReference type="EnsemblPlants" id="AET7Gv20132700.3"/>
    </source>
</evidence>
<feature type="domain" description="FLZ-type" evidence="4">
    <location>
        <begin position="167"/>
        <end position="210"/>
    </location>
</feature>
<dbReference type="PANTHER" id="PTHR46057:SF35">
    <property type="entry name" value="FLZ-TYPE DOMAIN-CONTAINING PROTEIN"/>
    <property type="match status" value="1"/>
</dbReference>
<keyword evidence="6" id="KW-1185">Reference proteome</keyword>
<accession>A0A453QI32</accession>
<reference evidence="6" key="2">
    <citation type="journal article" date="2017" name="Nat. Plants">
        <title>The Aegilops tauschii genome reveals multiple impacts of transposons.</title>
        <authorList>
            <person name="Zhao G."/>
            <person name="Zou C."/>
            <person name="Li K."/>
            <person name="Wang K."/>
            <person name="Li T."/>
            <person name="Gao L."/>
            <person name="Zhang X."/>
            <person name="Wang H."/>
            <person name="Yang Z."/>
            <person name="Liu X."/>
            <person name="Jiang W."/>
            <person name="Mao L."/>
            <person name="Kong X."/>
            <person name="Jiao Y."/>
            <person name="Jia J."/>
        </authorList>
    </citation>
    <scope>NUCLEOTIDE SEQUENCE [LARGE SCALE GENOMIC DNA]</scope>
    <source>
        <strain evidence="6">cv. AL8/78</strain>
    </source>
</reference>
<dbReference type="Gramene" id="AET7Gv20132700.3">
    <property type="protein sequence ID" value="AET7Gv20132700.3"/>
    <property type="gene ID" value="AET7Gv20132700"/>
</dbReference>
<dbReference type="InterPro" id="IPR044533">
    <property type="entry name" value="FLZ1/2/3"/>
</dbReference>
<evidence type="ECO:0000256" key="1">
    <source>
        <dbReference type="ARBA" id="ARBA00009374"/>
    </source>
</evidence>
<feature type="zinc finger region" description="FLZ-type" evidence="3">
    <location>
        <begin position="167"/>
        <end position="210"/>
    </location>
</feature>
<proteinExistence type="inferred from homology"/>
<reference evidence="6" key="1">
    <citation type="journal article" date="2014" name="Science">
        <title>Ancient hybridizations among the ancestral genomes of bread wheat.</title>
        <authorList>
            <consortium name="International Wheat Genome Sequencing Consortium,"/>
            <person name="Marcussen T."/>
            <person name="Sandve S.R."/>
            <person name="Heier L."/>
            <person name="Spannagl M."/>
            <person name="Pfeifer M."/>
            <person name="Jakobsen K.S."/>
            <person name="Wulff B.B."/>
            <person name="Steuernagel B."/>
            <person name="Mayer K.F."/>
            <person name="Olsen O.A."/>
        </authorList>
    </citation>
    <scope>NUCLEOTIDE SEQUENCE [LARGE SCALE GENOMIC DNA]</scope>
    <source>
        <strain evidence="6">cv. AL8/78</strain>
    </source>
</reference>
<dbReference type="Proteomes" id="UP000015105">
    <property type="component" value="Chromosome 7D"/>
</dbReference>
<dbReference type="Pfam" id="PF04570">
    <property type="entry name" value="zf-FLZ"/>
    <property type="match status" value="1"/>
</dbReference>
<dbReference type="PANTHER" id="PTHR46057">
    <property type="entry name" value="FCS-LIKE ZINC FINGER 1-RELATED"/>
    <property type="match status" value="1"/>
</dbReference>
<protein>
    <recommendedName>
        <fullName evidence="4">FLZ-type domain-containing protein</fullName>
    </recommendedName>
</protein>
<evidence type="ECO:0000256" key="2">
    <source>
        <dbReference type="ARBA" id="ARBA00022723"/>
    </source>
</evidence>
<sequence length="244" mass="27889">KSKTLWKFCNYIMCCQHYTNPFAPLPMHTRKEIKKYLQIQHALPTLYKPFPPPPPAHRVFESSQRQMIRHHLCHLTVLAMEIPGASSRRSMAMSSTSLLKRCSGIAQSRKGCRYDPERAGIGIVSAIMEPTNAHLHIVGPLIHTNAHEILEVTLPNLIWSNRRPFRAAILSCGLCRSWIGSGTVYMYKGETGFCKPECVNDYIVEQLEKQTRRLRWCQREKVPPMEDDKEGNQSSMFFTCAGSL</sequence>
<reference evidence="5" key="3">
    <citation type="journal article" date="2017" name="Nature">
        <title>Genome sequence of the progenitor of the wheat D genome Aegilops tauschii.</title>
        <authorList>
            <person name="Luo M.C."/>
            <person name="Gu Y.Q."/>
            <person name="Puiu D."/>
            <person name="Wang H."/>
            <person name="Twardziok S.O."/>
            <person name="Deal K.R."/>
            <person name="Huo N."/>
            <person name="Zhu T."/>
            <person name="Wang L."/>
            <person name="Wang Y."/>
            <person name="McGuire P.E."/>
            <person name="Liu S."/>
            <person name="Long H."/>
            <person name="Ramasamy R.K."/>
            <person name="Rodriguez J.C."/>
            <person name="Van S.L."/>
            <person name="Yuan L."/>
            <person name="Wang Z."/>
            <person name="Xia Z."/>
            <person name="Xiao L."/>
            <person name="Anderson O.D."/>
            <person name="Ouyang S."/>
            <person name="Liang Y."/>
            <person name="Zimin A.V."/>
            <person name="Pertea G."/>
            <person name="Qi P."/>
            <person name="Bennetzen J.L."/>
            <person name="Dai X."/>
            <person name="Dawson M.W."/>
            <person name="Muller H.G."/>
            <person name="Kugler K."/>
            <person name="Rivarola-Duarte L."/>
            <person name="Spannagl M."/>
            <person name="Mayer K.F.X."/>
            <person name="Lu F.H."/>
            <person name="Bevan M.W."/>
            <person name="Leroy P."/>
            <person name="Li P."/>
            <person name="You F.M."/>
            <person name="Sun Q."/>
            <person name="Liu Z."/>
            <person name="Lyons E."/>
            <person name="Wicker T."/>
            <person name="Salzberg S.L."/>
            <person name="Devos K.M."/>
            <person name="Dvorak J."/>
        </authorList>
    </citation>
    <scope>NUCLEOTIDE SEQUENCE [LARGE SCALE GENOMIC DNA]</scope>
    <source>
        <strain evidence="5">cv. AL8/78</strain>
    </source>
</reference>
<dbReference type="EnsemblPlants" id="AET7Gv20132700.3">
    <property type="protein sequence ID" value="AET7Gv20132700.3"/>
    <property type="gene ID" value="AET7Gv20132700"/>
</dbReference>
<dbReference type="GO" id="GO:0046872">
    <property type="term" value="F:metal ion binding"/>
    <property type="evidence" value="ECO:0007669"/>
    <property type="project" value="UniProtKB-KW"/>
</dbReference>